<comment type="caution">
    <text evidence="8">The sequence shown here is derived from an EMBL/GenBank/DDBJ whole genome shotgun (WGS) entry which is preliminary data.</text>
</comment>
<dbReference type="AlphaFoldDB" id="A0A1E7Z712"/>
<accession>A0A1E7Z712</accession>
<keyword evidence="3" id="KW-0255">Endonuclease</keyword>
<dbReference type="EMBL" id="MDHN01000041">
    <property type="protein sequence ID" value="OFC69252.1"/>
    <property type="molecule type" value="Genomic_DNA"/>
</dbReference>
<evidence type="ECO:0000256" key="5">
    <source>
        <dbReference type="ARBA" id="ARBA00022884"/>
    </source>
</evidence>
<dbReference type="PROSITE" id="PS50828">
    <property type="entry name" value="SMR"/>
    <property type="match status" value="1"/>
</dbReference>
<dbReference type="InterPro" id="IPR022990">
    <property type="entry name" value="SmrB-like"/>
</dbReference>
<reference evidence="8 9" key="1">
    <citation type="submission" date="2016-08" db="EMBL/GenBank/DDBJ databases">
        <authorList>
            <person name="Seilhamer J.J."/>
        </authorList>
    </citation>
    <scope>NUCLEOTIDE SEQUENCE [LARGE SCALE GENOMIC DNA]</scope>
    <source>
        <strain evidence="8 9">KCTC 42603</strain>
    </source>
</reference>
<feature type="domain" description="Smr" evidence="7">
    <location>
        <begin position="87"/>
        <end position="162"/>
    </location>
</feature>
<organism evidence="8 9">
    <name type="scientific">Alteromonas confluentis</name>
    <dbReference type="NCBI Taxonomy" id="1656094"/>
    <lineage>
        <taxon>Bacteria</taxon>
        <taxon>Pseudomonadati</taxon>
        <taxon>Pseudomonadota</taxon>
        <taxon>Gammaproteobacteria</taxon>
        <taxon>Alteromonadales</taxon>
        <taxon>Alteromonadaceae</taxon>
        <taxon>Alteromonas/Salinimonas group</taxon>
        <taxon>Alteromonas</taxon>
    </lineage>
</organism>
<dbReference type="STRING" id="1656094.BFC18_18950"/>
<dbReference type="InterPro" id="IPR036063">
    <property type="entry name" value="Smr_dom_sf"/>
</dbReference>
<evidence type="ECO:0000256" key="1">
    <source>
        <dbReference type="ARBA" id="ARBA00022722"/>
    </source>
</evidence>
<dbReference type="PANTHER" id="PTHR35562:SF1">
    <property type="entry name" value="UPF0115 PROTEIN YFCN"/>
    <property type="match status" value="1"/>
</dbReference>
<gene>
    <name evidence="8" type="ORF">BFC18_18950</name>
</gene>
<evidence type="ECO:0000313" key="8">
    <source>
        <dbReference type="EMBL" id="OFC69252.1"/>
    </source>
</evidence>
<keyword evidence="5" id="KW-0694">RNA-binding</keyword>
<evidence type="ECO:0000256" key="6">
    <source>
        <dbReference type="SAM" id="MobiDB-lite"/>
    </source>
</evidence>
<keyword evidence="4" id="KW-0378">Hydrolase</keyword>
<evidence type="ECO:0000256" key="3">
    <source>
        <dbReference type="ARBA" id="ARBA00022759"/>
    </source>
</evidence>
<dbReference type="NCBIfam" id="NF003432">
    <property type="entry name" value="PRK04946.1"/>
    <property type="match status" value="1"/>
</dbReference>
<dbReference type="Pfam" id="PF01713">
    <property type="entry name" value="Smr"/>
    <property type="match status" value="1"/>
</dbReference>
<dbReference type="GO" id="GO:0016787">
    <property type="term" value="F:hydrolase activity"/>
    <property type="evidence" value="ECO:0007669"/>
    <property type="project" value="UniProtKB-KW"/>
</dbReference>
<sequence length="171" mass="19262">MDEMNGIKPLTQDKVVHKRRHVPTKRLHSATQPDSRQQRLLDASFAFSDVYQASLPTQGPMRYCREDEPTHSLKRLRRGDFYPELVLDLHGLNRENVKLELSALIYTARKELIDCVGIVHGIGSGILKNALPHYLVQHPHVKAFHQAPLEYGGQGALLVLIDTPDSNAKKG</sequence>
<feature type="compositionally biased region" description="Basic residues" evidence="6">
    <location>
        <begin position="16"/>
        <end position="28"/>
    </location>
</feature>
<dbReference type="Gene3D" id="3.30.1370.110">
    <property type="match status" value="1"/>
</dbReference>
<keyword evidence="9" id="KW-1185">Reference proteome</keyword>
<proteinExistence type="predicted"/>
<dbReference type="GO" id="GO:0004519">
    <property type="term" value="F:endonuclease activity"/>
    <property type="evidence" value="ECO:0007669"/>
    <property type="project" value="UniProtKB-KW"/>
</dbReference>
<feature type="region of interest" description="Disordered" evidence="6">
    <location>
        <begin position="1"/>
        <end position="36"/>
    </location>
</feature>
<dbReference type="SUPFAM" id="SSF160443">
    <property type="entry name" value="SMR domain-like"/>
    <property type="match status" value="1"/>
</dbReference>
<protein>
    <submittedName>
        <fullName evidence="8">DNA mismatch repair protein MutS</fullName>
    </submittedName>
</protein>
<dbReference type="GO" id="GO:0019843">
    <property type="term" value="F:rRNA binding"/>
    <property type="evidence" value="ECO:0007669"/>
    <property type="project" value="UniProtKB-KW"/>
</dbReference>
<dbReference type="Proteomes" id="UP000175691">
    <property type="component" value="Unassembled WGS sequence"/>
</dbReference>
<evidence type="ECO:0000259" key="7">
    <source>
        <dbReference type="PROSITE" id="PS50828"/>
    </source>
</evidence>
<keyword evidence="2" id="KW-0699">rRNA-binding</keyword>
<evidence type="ECO:0000256" key="2">
    <source>
        <dbReference type="ARBA" id="ARBA00022730"/>
    </source>
</evidence>
<dbReference type="SMART" id="SM00463">
    <property type="entry name" value="SMR"/>
    <property type="match status" value="1"/>
</dbReference>
<evidence type="ECO:0000313" key="9">
    <source>
        <dbReference type="Proteomes" id="UP000175691"/>
    </source>
</evidence>
<dbReference type="InterPro" id="IPR002625">
    <property type="entry name" value="Smr_dom"/>
</dbReference>
<name>A0A1E7Z712_9ALTE</name>
<evidence type="ECO:0000256" key="4">
    <source>
        <dbReference type="ARBA" id="ARBA00022801"/>
    </source>
</evidence>
<dbReference type="OrthoDB" id="5795446at2"/>
<dbReference type="PANTHER" id="PTHR35562">
    <property type="entry name" value="DNA ENDONUCLEASE SMRA-RELATED"/>
    <property type="match status" value="1"/>
</dbReference>
<keyword evidence="1" id="KW-0540">Nuclease</keyword>